<feature type="transmembrane region" description="Helical" evidence="1">
    <location>
        <begin position="47"/>
        <end position="65"/>
    </location>
</feature>
<keyword evidence="1" id="KW-0812">Transmembrane</keyword>
<feature type="transmembrane region" description="Helical" evidence="1">
    <location>
        <begin position="77"/>
        <end position="98"/>
    </location>
</feature>
<comment type="caution">
    <text evidence="2">The sequence shown here is derived from an EMBL/GenBank/DDBJ whole genome shotgun (WGS) entry which is preliminary data.</text>
</comment>
<feature type="transmembrane region" description="Helical" evidence="1">
    <location>
        <begin position="15"/>
        <end position="35"/>
    </location>
</feature>
<proteinExistence type="predicted"/>
<feature type="transmembrane region" description="Helical" evidence="1">
    <location>
        <begin position="194"/>
        <end position="213"/>
    </location>
</feature>
<keyword evidence="1" id="KW-1133">Transmembrane helix</keyword>
<organism evidence="2 3">
    <name type="scientific">Aerococcus viridans</name>
    <dbReference type="NCBI Taxonomy" id="1377"/>
    <lineage>
        <taxon>Bacteria</taxon>
        <taxon>Bacillati</taxon>
        <taxon>Bacillota</taxon>
        <taxon>Bacilli</taxon>
        <taxon>Lactobacillales</taxon>
        <taxon>Aerococcaceae</taxon>
        <taxon>Aerococcus</taxon>
    </lineage>
</organism>
<evidence type="ECO:0000313" key="3">
    <source>
        <dbReference type="Proteomes" id="UP000192813"/>
    </source>
</evidence>
<keyword evidence="1" id="KW-0472">Membrane</keyword>
<dbReference type="AlphaFoldDB" id="A0A2J9PP08"/>
<protein>
    <submittedName>
        <fullName evidence="2">Uncharacterized protein</fullName>
    </submittedName>
</protein>
<accession>A0A2J9PP08</accession>
<feature type="transmembrane region" description="Helical" evidence="1">
    <location>
        <begin position="104"/>
        <end position="121"/>
    </location>
</feature>
<feature type="transmembrane region" description="Helical" evidence="1">
    <location>
        <begin position="219"/>
        <end position="238"/>
    </location>
</feature>
<reference evidence="3" key="1">
    <citation type="submission" date="2017-12" db="EMBL/GenBank/DDBJ databases">
        <title>FDA dAtabase for Regulatory Grade micrObial Sequences (FDA-ARGOS): Supporting development and validation of Infectious Disease Dx tests.</title>
        <authorList>
            <person name="Hoffmann M."/>
            <person name="Allard M."/>
            <person name="Evans P."/>
            <person name="Brown E."/>
            <person name="Tallon L."/>
            <person name="Sadzewicz L."/>
            <person name="Sengamalay N."/>
            <person name="Ott S."/>
            <person name="Godinez A."/>
            <person name="Nagaraj S."/>
            <person name="Vavikolanu K."/>
            <person name="Aluvathingal J."/>
            <person name="Nadendla S."/>
            <person name="Sichtig H."/>
        </authorList>
    </citation>
    <scope>NUCLEOTIDE SEQUENCE [LARGE SCALE GENOMIC DNA]</scope>
    <source>
        <strain evidence="3">FDAARGOS_249</strain>
    </source>
</reference>
<sequence length="242" mass="27053">MAAIKSMAGSKNRQILVPAIFHVLLVCLMAVPAFMTLQAVNTINWTNFLLLIFWQFLLTQVYLLFSKQKGLTLIKNMIILGVVEVVLIAILIFSPVTILAKGLLFLQWLLIHLVIGTHNLLPVLPPLFIAMEMVIMQNIVEMANAQVLLTGLGLIKFLFYLAVFSWLSSLFMDYRSEGVEIAGKKSNSARMMKLLASFAIVVLIIAIAASFIIPELLNGQTIALFIISLVIMIYSLFLKKRQ</sequence>
<dbReference type="RefSeq" id="WP_083069560.1">
    <property type="nucleotide sequence ID" value="NZ_JALXKY010000002.1"/>
</dbReference>
<dbReference type="EMBL" id="NBTM02000001">
    <property type="protein sequence ID" value="PNL92062.1"/>
    <property type="molecule type" value="Genomic_DNA"/>
</dbReference>
<dbReference type="Proteomes" id="UP000192813">
    <property type="component" value="Unassembled WGS sequence"/>
</dbReference>
<evidence type="ECO:0000313" key="2">
    <source>
        <dbReference type="EMBL" id="PNL92062.1"/>
    </source>
</evidence>
<evidence type="ECO:0000256" key="1">
    <source>
        <dbReference type="SAM" id="Phobius"/>
    </source>
</evidence>
<feature type="transmembrane region" description="Helical" evidence="1">
    <location>
        <begin position="154"/>
        <end position="174"/>
    </location>
</feature>
<gene>
    <name evidence="2" type="ORF">A6J77_007405</name>
</gene>
<name>A0A2J9PP08_9LACT</name>